<reference evidence="4" key="1">
    <citation type="journal article" date="2019" name="Int. J. Syst. Evol. Microbiol.">
        <title>The Global Catalogue of Microorganisms (GCM) 10K type strain sequencing project: providing services to taxonomists for standard genome sequencing and annotation.</title>
        <authorList>
            <consortium name="The Broad Institute Genomics Platform"/>
            <consortium name="The Broad Institute Genome Sequencing Center for Infectious Disease"/>
            <person name="Wu L."/>
            <person name="Ma J."/>
        </authorList>
    </citation>
    <scope>NUCLEOTIDE SEQUENCE [LARGE SCALE GENOMIC DNA]</scope>
    <source>
        <strain evidence="4">CECT 8064</strain>
    </source>
</reference>
<feature type="compositionally biased region" description="Gly residues" evidence="1">
    <location>
        <begin position="126"/>
        <end position="136"/>
    </location>
</feature>
<comment type="caution">
    <text evidence="3">The sequence shown here is derived from an EMBL/GenBank/DDBJ whole genome shotgun (WGS) entry which is preliminary data.</text>
</comment>
<evidence type="ECO:0000313" key="4">
    <source>
        <dbReference type="Proteomes" id="UP001595990"/>
    </source>
</evidence>
<feature type="domain" description="Carboxymuconolactone decarboxylase-like" evidence="2">
    <location>
        <begin position="277"/>
        <end position="359"/>
    </location>
</feature>
<dbReference type="Gene3D" id="1.20.1290.10">
    <property type="entry name" value="AhpD-like"/>
    <property type="match status" value="1"/>
</dbReference>
<evidence type="ECO:0000259" key="2">
    <source>
        <dbReference type="Pfam" id="PF02627"/>
    </source>
</evidence>
<dbReference type="RefSeq" id="WP_417922214.1">
    <property type="nucleotide sequence ID" value="NZ_JBHSFS010000001.1"/>
</dbReference>
<sequence>MDRAGGDSRSGDGALAGAGTPVGSASLYADGGRGGDRAGGGGRPDGGVPVGIGNPYLDGGPGGDGAAESGRPGGDALAGRGEDRAGGVGRSGDGAPGEGDTHGGAARAVDSGNPYNDTVRITERAAGGGRAGGGGASYADTVRIGARGAGGAGGPVPDEGRVTGPDAARPSVGGDPQHPTTPDAERAGGVGRSGDRAPGEGNTQAGPGRAVDSGNPHADAASSAGRAGGSGGQDPARHADPAGGGDPHARGLRLRREVLGAGDALARHLDPGDFSADYEDLVTRVAWGDVWSRPGLDRRTRFLLTLTALTAGGHLDELATHTRAALRGGVSPDEIKETLLHASLYCGLPAAGRAFEVARRVVAEETEA</sequence>
<organism evidence="3 4">
    <name type="scientific">Streptomyces ehimensis</name>
    <dbReference type="NCBI Taxonomy" id="68195"/>
    <lineage>
        <taxon>Bacteria</taxon>
        <taxon>Bacillati</taxon>
        <taxon>Actinomycetota</taxon>
        <taxon>Actinomycetes</taxon>
        <taxon>Kitasatosporales</taxon>
        <taxon>Streptomycetaceae</taxon>
        <taxon>Streptomyces</taxon>
    </lineage>
</organism>
<dbReference type="PANTHER" id="PTHR33570">
    <property type="entry name" value="4-CARBOXYMUCONOLACTONE DECARBOXYLASE FAMILY PROTEIN"/>
    <property type="match status" value="1"/>
</dbReference>
<feature type="compositionally biased region" description="Gly residues" evidence="1">
    <location>
        <begin position="86"/>
        <end position="97"/>
    </location>
</feature>
<dbReference type="InterPro" id="IPR029032">
    <property type="entry name" value="AhpD-like"/>
</dbReference>
<feature type="compositionally biased region" description="Basic and acidic residues" evidence="1">
    <location>
        <begin position="1"/>
        <end position="10"/>
    </location>
</feature>
<evidence type="ECO:0000313" key="3">
    <source>
        <dbReference type="EMBL" id="MFC4511799.1"/>
    </source>
</evidence>
<dbReference type="PANTHER" id="PTHR33570:SF2">
    <property type="entry name" value="CARBOXYMUCONOLACTONE DECARBOXYLASE-LIKE DOMAIN-CONTAINING PROTEIN"/>
    <property type="match status" value="1"/>
</dbReference>
<dbReference type="InterPro" id="IPR003779">
    <property type="entry name" value="CMD-like"/>
</dbReference>
<dbReference type="Pfam" id="PF02627">
    <property type="entry name" value="CMD"/>
    <property type="match status" value="1"/>
</dbReference>
<feature type="compositionally biased region" description="Gly residues" evidence="1">
    <location>
        <begin position="37"/>
        <end position="50"/>
    </location>
</feature>
<accession>A0ABV9BD17</accession>
<dbReference type="InterPro" id="IPR052512">
    <property type="entry name" value="4CMD/NDH-1_regulator"/>
</dbReference>
<gene>
    <name evidence="3" type="ORF">ACFPEN_02495</name>
</gene>
<dbReference type="SUPFAM" id="SSF69118">
    <property type="entry name" value="AhpD-like"/>
    <property type="match status" value="1"/>
</dbReference>
<name>A0ABV9BD17_9ACTN</name>
<feature type="region of interest" description="Disordered" evidence="1">
    <location>
        <begin position="1"/>
        <end position="250"/>
    </location>
</feature>
<dbReference type="Proteomes" id="UP001595990">
    <property type="component" value="Unassembled WGS sequence"/>
</dbReference>
<dbReference type="EMBL" id="JBHSFS010000001">
    <property type="protein sequence ID" value="MFC4511799.1"/>
    <property type="molecule type" value="Genomic_DNA"/>
</dbReference>
<evidence type="ECO:0000256" key="1">
    <source>
        <dbReference type="SAM" id="MobiDB-lite"/>
    </source>
</evidence>
<protein>
    <submittedName>
        <fullName evidence="3">Carboxymuconolactone decarboxylase family protein</fullName>
    </submittedName>
</protein>
<keyword evidence="4" id="KW-1185">Reference proteome</keyword>
<proteinExistence type="predicted"/>